<feature type="domain" description="HTH cro/C1-type" evidence="4">
    <location>
        <begin position="8"/>
        <end position="62"/>
    </location>
</feature>
<dbReference type="RefSeq" id="WP_118885877.1">
    <property type="nucleotide sequence ID" value="NZ_CP032100.1"/>
</dbReference>
<dbReference type="InterPro" id="IPR039418">
    <property type="entry name" value="LexA-like"/>
</dbReference>
<sequence>MDNFGDRLKKARNDKNLSQEMLGKLIGVTRNAITNYEKNSNTPTYENMKKLSLILGLDLSSQEKNVKFIPITGTASCGVLENNCLQEENLKTYIQEDEWNKNLYAVIACGDSMATEIYDGDRAIIDPFVKVQNGDMVYYRIDDESAIKVFFEDNENYLINFIPYNVSENFKIKTIRKDDKLIMDKLIYHKVVHVVSSKKNNRAARLKIIGR</sequence>
<dbReference type="InterPro" id="IPR010982">
    <property type="entry name" value="Lambda_DNA-bd_dom_sf"/>
</dbReference>
<proteinExistence type="predicted"/>
<reference evidence="5 6" key="1">
    <citation type="submission" date="2018-08" db="EMBL/GenBank/DDBJ databases">
        <title>Complete genome of the Arcobacter suis type strain LMG 26152.</title>
        <authorList>
            <person name="Miller W.G."/>
            <person name="Yee E."/>
            <person name="Bono J.L."/>
        </authorList>
    </citation>
    <scope>NUCLEOTIDE SEQUENCE [LARGE SCALE GENOMIC DNA]</scope>
    <source>
        <strain evidence="5 6">CECT 7833</strain>
    </source>
</reference>
<dbReference type="CDD" id="cd06529">
    <property type="entry name" value="S24_LexA-like"/>
    <property type="match status" value="1"/>
</dbReference>
<accession>A0AAD0SQ02</accession>
<dbReference type="InterPro" id="IPR015927">
    <property type="entry name" value="Peptidase_S24_S26A/B/C"/>
</dbReference>
<evidence type="ECO:0000256" key="1">
    <source>
        <dbReference type="ARBA" id="ARBA00023015"/>
    </source>
</evidence>
<evidence type="ECO:0000256" key="3">
    <source>
        <dbReference type="ARBA" id="ARBA00023163"/>
    </source>
</evidence>
<dbReference type="GO" id="GO:0003677">
    <property type="term" value="F:DNA binding"/>
    <property type="evidence" value="ECO:0007669"/>
    <property type="project" value="UniProtKB-KW"/>
</dbReference>
<dbReference type="Proteomes" id="UP000263040">
    <property type="component" value="Chromosome"/>
</dbReference>
<evidence type="ECO:0000313" key="6">
    <source>
        <dbReference type="Proteomes" id="UP000263040"/>
    </source>
</evidence>
<dbReference type="Gene3D" id="2.10.109.10">
    <property type="entry name" value="Umud Fragment, subunit A"/>
    <property type="match status" value="1"/>
</dbReference>
<dbReference type="InterPro" id="IPR001387">
    <property type="entry name" value="Cro/C1-type_HTH"/>
</dbReference>
<name>A0AAD0SQ02_9BACT</name>
<dbReference type="Pfam" id="PF00717">
    <property type="entry name" value="Peptidase_S24"/>
    <property type="match status" value="1"/>
</dbReference>
<evidence type="ECO:0000256" key="2">
    <source>
        <dbReference type="ARBA" id="ARBA00023125"/>
    </source>
</evidence>
<protein>
    <submittedName>
        <fullName evidence="5">Peptidase S24 LexA-like protein</fullName>
    </submittedName>
</protein>
<dbReference type="SUPFAM" id="SSF47413">
    <property type="entry name" value="lambda repressor-like DNA-binding domains"/>
    <property type="match status" value="1"/>
</dbReference>
<dbReference type="EMBL" id="CP032100">
    <property type="protein sequence ID" value="AXX89321.1"/>
    <property type="molecule type" value="Genomic_DNA"/>
</dbReference>
<dbReference type="SUPFAM" id="SSF51306">
    <property type="entry name" value="LexA/Signal peptidase"/>
    <property type="match status" value="1"/>
</dbReference>
<dbReference type="CDD" id="cd00093">
    <property type="entry name" value="HTH_XRE"/>
    <property type="match status" value="1"/>
</dbReference>
<dbReference type="AlphaFoldDB" id="A0AAD0SQ02"/>
<dbReference type="PANTHER" id="PTHR40661:SF3">
    <property type="entry name" value="FELS-1 PROPHAGE TRANSCRIPTIONAL REGULATOR"/>
    <property type="match status" value="1"/>
</dbReference>
<organism evidence="5 6">
    <name type="scientific">Arcobacter suis CECT 7833</name>
    <dbReference type="NCBI Taxonomy" id="663365"/>
    <lineage>
        <taxon>Bacteria</taxon>
        <taxon>Pseudomonadati</taxon>
        <taxon>Campylobacterota</taxon>
        <taxon>Epsilonproteobacteria</taxon>
        <taxon>Campylobacterales</taxon>
        <taxon>Arcobacteraceae</taxon>
        <taxon>Arcobacter</taxon>
    </lineage>
</organism>
<dbReference type="Gene3D" id="1.10.260.40">
    <property type="entry name" value="lambda repressor-like DNA-binding domains"/>
    <property type="match status" value="1"/>
</dbReference>
<gene>
    <name evidence="5" type="ORF">ASUIS_0830</name>
</gene>
<keyword evidence="3" id="KW-0804">Transcription</keyword>
<dbReference type="InterPro" id="IPR036286">
    <property type="entry name" value="LexA/Signal_pep-like_sf"/>
</dbReference>
<dbReference type="PROSITE" id="PS50943">
    <property type="entry name" value="HTH_CROC1"/>
    <property type="match status" value="1"/>
</dbReference>
<dbReference type="KEGG" id="asui:ASUIS_0830"/>
<keyword evidence="2" id="KW-0238">DNA-binding</keyword>
<dbReference type="Pfam" id="PF01381">
    <property type="entry name" value="HTH_3"/>
    <property type="match status" value="1"/>
</dbReference>
<evidence type="ECO:0000313" key="5">
    <source>
        <dbReference type="EMBL" id="AXX89321.1"/>
    </source>
</evidence>
<evidence type="ECO:0000259" key="4">
    <source>
        <dbReference type="PROSITE" id="PS50943"/>
    </source>
</evidence>
<dbReference type="PANTHER" id="PTHR40661">
    <property type="match status" value="1"/>
</dbReference>
<dbReference type="SMART" id="SM00530">
    <property type="entry name" value="HTH_XRE"/>
    <property type="match status" value="1"/>
</dbReference>
<keyword evidence="6" id="KW-1185">Reference proteome</keyword>
<keyword evidence="1" id="KW-0805">Transcription regulation</keyword>